<evidence type="ECO:0000256" key="1">
    <source>
        <dbReference type="SAM" id="SignalP"/>
    </source>
</evidence>
<evidence type="ECO:0008006" key="4">
    <source>
        <dbReference type="Google" id="ProtNLM"/>
    </source>
</evidence>
<protein>
    <recommendedName>
        <fullName evidence="4">Toxin-antitoxin system YwqK family antitoxin</fullName>
    </recommendedName>
</protein>
<evidence type="ECO:0000313" key="2">
    <source>
        <dbReference type="EMBL" id="MBS7824979.1"/>
    </source>
</evidence>
<dbReference type="SUPFAM" id="SSF82185">
    <property type="entry name" value="Histone H3 K4-specific methyltransferase SET7/9 N-terminal domain"/>
    <property type="match status" value="1"/>
</dbReference>
<dbReference type="AlphaFoldDB" id="A0AB35BZ24"/>
<sequence>MTYKKTALSIASLLILGTFSYAQQTPTELEPNGIIAYFAEDGTLLPSREGSEYYRHFKDVVSGCYLVQDFYSQNDQKQTDPICFMDPGELQSWFPQSLYGPLTFWHKDGTKAQSGYSQQDGGGNGTWTTWDQDGNASDYELQNGELIVSYFDENGNRQPNAVDGGTFRTILSYDESSDSFLVADYFTDTRTRQMDPVVIAREDLLRWNIENREGTYVYYNEAQEITAQEEYAQGKLNGTVTFWYQDTGLPAQKMEEINFKDGQQEGLYVSWHPNGYPQYRINFTDMGIDSVACWDENFVAGTEDECMARLTGAAEAAEVEANANDEINDDLDVEIIIPSDQVVTPTVEDQSDLEDAITPDATVLFPHDEDNRILIDDADEAFDSAVDTTETTPALTDEEEAADIEAVEEADDVQIPNQPEPETEGKRILRSLNNILEAL</sequence>
<reference evidence="2" key="1">
    <citation type="submission" date="2021-03" db="EMBL/GenBank/DDBJ databases">
        <title>Identification and antibiotic profiling of Wohlfahrtiimonas chitiniclastica, an underestimated human pathogen.</title>
        <authorList>
            <person name="Kopf A."/>
            <person name="Bunk B."/>
            <person name="Coldewey S."/>
            <person name="Gunzer F."/>
            <person name="Riedel T."/>
            <person name="Schroettner P."/>
        </authorList>
    </citation>
    <scope>NUCLEOTIDE SEQUENCE</scope>
    <source>
        <strain evidence="2">DSM 100917</strain>
    </source>
</reference>
<dbReference type="RefSeq" id="WP_213404117.1">
    <property type="nucleotide sequence ID" value="NZ_JAGIBT010000006.1"/>
</dbReference>
<dbReference type="Proteomes" id="UP000680020">
    <property type="component" value="Unassembled WGS sequence"/>
</dbReference>
<accession>A0AB35BZ24</accession>
<evidence type="ECO:0000313" key="3">
    <source>
        <dbReference type="Proteomes" id="UP000680020"/>
    </source>
</evidence>
<keyword evidence="1" id="KW-0732">Signal</keyword>
<feature type="chain" id="PRO_5044186736" description="Toxin-antitoxin system YwqK family antitoxin" evidence="1">
    <location>
        <begin position="23"/>
        <end position="439"/>
    </location>
</feature>
<dbReference type="Gene3D" id="2.20.110.10">
    <property type="entry name" value="Histone H3 K4-specific methyltransferase SET7/9 N-terminal domain"/>
    <property type="match status" value="1"/>
</dbReference>
<comment type="caution">
    <text evidence="2">The sequence shown here is derived from an EMBL/GenBank/DDBJ whole genome shotgun (WGS) entry which is preliminary data.</text>
</comment>
<dbReference type="EMBL" id="JAGIBU010000005">
    <property type="protein sequence ID" value="MBS7824979.1"/>
    <property type="molecule type" value="Genomic_DNA"/>
</dbReference>
<proteinExistence type="predicted"/>
<name>A0AB35BZ24_9GAMM</name>
<feature type="signal peptide" evidence="1">
    <location>
        <begin position="1"/>
        <end position="22"/>
    </location>
</feature>
<organism evidence="2 3">
    <name type="scientific">Wohlfahrtiimonas chitiniclastica</name>
    <dbReference type="NCBI Taxonomy" id="400946"/>
    <lineage>
        <taxon>Bacteria</taxon>
        <taxon>Pseudomonadati</taxon>
        <taxon>Pseudomonadota</taxon>
        <taxon>Gammaproteobacteria</taxon>
        <taxon>Cardiobacteriales</taxon>
        <taxon>Ignatzschineriaceae</taxon>
        <taxon>Wohlfahrtiimonas</taxon>
    </lineage>
</organism>
<gene>
    <name evidence="2" type="ORF">J7561_07145</name>
</gene>